<evidence type="ECO:0000256" key="1">
    <source>
        <dbReference type="SAM" id="MobiDB-lite"/>
    </source>
</evidence>
<dbReference type="OrthoDB" id="19885at2759"/>
<comment type="caution">
    <text evidence="2">The sequence shown here is derived from an EMBL/GenBank/DDBJ whole genome shotgun (WGS) entry which is preliminary data.</text>
</comment>
<gene>
    <name evidence="2" type="ORF">CcCBS67573_g09382</name>
</gene>
<evidence type="ECO:0000313" key="2">
    <source>
        <dbReference type="EMBL" id="TPX56124.1"/>
    </source>
</evidence>
<reference evidence="2 3" key="1">
    <citation type="journal article" date="2019" name="Sci. Rep.">
        <title>Comparative genomics of chytrid fungi reveal insights into the obligate biotrophic and pathogenic lifestyle of Synchytrium endobioticum.</title>
        <authorList>
            <person name="van de Vossenberg B.T.L.H."/>
            <person name="Warris S."/>
            <person name="Nguyen H.D.T."/>
            <person name="van Gent-Pelzer M.P.E."/>
            <person name="Joly D.L."/>
            <person name="van de Geest H.C."/>
            <person name="Bonants P.J.M."/>
            <person name="Smith D.S."/>
            <person name="Levesque C.A."/>
            <person name="van der Lee T.A.J."/>
        </authorList>
    </citation>
    <scope>NUCLEOTIDE SEQUENCE [LARGE SCALE GENOMIC DNA]</scope>
    <source>
        <strain evidence="2 3">CBS 675.73</strain>
    </source>
</reference>
<accession>A0A507DWM6</accession>
<keyword evidence="3" id="KW-1185">Reference proteome</keyword>
<dbReference type="AlphaFoldDB" id="A0A507DWM6"/>
<dbReference type="Proteomes" id="UP000320333">
    <property type="component" value="Unassembled WGS sequence"/>
</dbReference>
<proteinExistence type="predicted"/>
<evidence type="ECO:0000313" key="3">
    <source>
        <dbReference type="Proteomes" id="UP000320333"/>
    </source>
</evidence>
<name>A0A507DWM6_9FUNG</name>
<organism evidence="2 3">
    <name type="scientific">Chytriomyces confervae</name>
    <dbReference type="NCBI Taxonomy" id="246404"/>
    <lineage>
        <taxon>Eukaryota</taxon>
        <taxon>Fungi</taxon>
        <taxon>Fungi incertae sedis</taxon>
        <taxon>Chytridiomycota</taxon>
        <taxon>Chytridiomycota incertae sedis</taxon>
        <taxon>Chytridiomycetes</taxon>
        <taxon>Chytridiales</taxon>
        <taxon>Chytriomycetaceae</taxon>
        <taxon>Chytriomyces</taxon>
    </lineage>
</organism>
<feature type="region of interest" description="Disordered" evidence="1">
    <location>
        <begin position="153"/>
        <end position="177"/>
    </location>
</feature>
<protein>
    <submittedName>
        <fullName evidence="2">Uncharacterized protein</fullName>
    </submittedName>
</protein>
<dbReference type="EMBL" id="QEAP01000814">
    <property type="protein sequence ID" value="TPX56124.1"/>
    <property type="molecule type" value="Genomic_DNA"/>
</dbReference>
<sequence>MLNVTCILSYKGELTDINVDIDPDDLVGKLKRAIRSTRGQQRGGGLTEDELMECPECLERETYGEKPEKTREHQSVLTSIRGNCLVRESLYFKVMNSLEDVSSYLSAPLQKQVHHVLVLVSPPPLSTAVEAGETPSPFDNSDSVKMTPRHLLDWLRGSPSNSSNDLSDSQVCSQEQSKRSSEIVFPLAGRERSIDHIASCFKKTYDNRSSGDRNKRPIPVCTGVPGLGKTRLIEECSTTIMDRTGIPGKRVSINISFGGDGSKFGWLDDQLGIQCSFAWRVLHATFKAHCRFESWMRDKSPSTRKLLTLDLVLSTIEQHWREQTTGNILVFVGVDEFQKLGQERLNLLLESLCDSSFIAESSQVTLFTMLAGTDLNMARIARTSFPNTERTPVRFLTHAEAMEAIGPYISIYHKGFAVSEAFAQNVFYLGGVPRRLTAFAREVVKTAMDRLVPTKIQAIRDAVLCTLLYPDLTISDILELLATSFTNSRVVNLTFCPFRNSSSESSRSLTWSQMISIGLCLIQDDGCVIVPFHLVPQVLARRNSEIFLLNESELALLSSLEDLSTLVESSHAHVPAWLSWESFGAHFYCIRINSFLVLGHKEVLVSDILRGTQNSSPIFQTMVDIRVAKVFHSDQHYGPTLGKIISKQGAGYISVDWIDGPQLQIVLNGDGGPGVDIFFALKRKDKDGYVVVLDQRKWQGSAIIRSDFLTLMSKIPQKPKFMRNTEVIFGVMSIYSEINIGSIPDSVFLAGKSDSEGFHGSFFDHPGCSVAIDVNSGLKTSIQQLFLGSEQVRMTIAENVIDYRQKRGRIDSMAHLAVVVLVFGGNGIHFTNNFCGGRDIQLARVMVQKHDTKLIVNRRLMEADAA</sequence>
<feature type="compositionally biased region" description="Low complexity" evidence="1">
    <location>
        <begin position="158"/>
        <end position="169"/>
    </location>
</feature>